<organism evidence="2 3">
    <name type="scientific">Haloechinothrix salitolerans</name>
    <dbReference type="NCBI Taxonomy" id="926830"/>
    <lineage>
        <taxon>Bacteria</taxon>
        <taxon>Bacillati</taxon>
        <taxon>Actinomycetota</taxon>
        <taxon>Actinomycetes</taxon>
        <taxon>Pseudonocardiales</taxon>
        <taxon>Pseudonocardiaceae</taxon>
        <taxon>Haloechinothrix</taxon>
    </lineage>
</organism>
<comment type="caution">
    <text evidence="2">The sequence shown here is derived from an EMBL/GenBank/DDBJ whole genome shotgun (WGS) entry which is preliminary data.</text>
</comment>
<dbReference type="EMBL" id="JBHSXX010000001">
    <property type="protein sequence ID" value="MFC6867382.1"/>
    <property type="molecule type" value="Genomic_DNA"/>
</dbReference>
<dbReference type="RefSeq" id="WP_345403421.1">
    <property type="nucleotide sequence ID" value="NZ_BAABLA010000114.1"/>
</dbReference>
<evidence type="ECO:0000313" key="3">
    <source>
        <dbReference type="Proteomes" id="UP001596337"/>
    </source>
</evidence>
<sequence>MSADESPVLEPDTKALLSALAAINGKVPDVALALLEGRMSPQRQREFADLLTELAELLRTHAGGLMIPGKPTEPADGSADTGIDPSPPP</sequence>
<proteinExistence type="predicted"/>
<gene>
    <name evidence="2" type="ORF">ACFQGD_09490</name>
</gene>
<keyword evidence="3" id="KW-1185">Reference proteome</keyword>
<feature type="region of interest" description="Disordered" evidence="1">
    <location>
        <begin position="64"/>
        <end position="89"/>
    </location>
</feature>
<reference evidence="3" key="1">
    <citation type="journal article" date="2019" name="Int. J. Syst. Evol. Microbiol.">
        <title>The Global Catalogue of Microorganisms (GCM) 10K type strain sequencing project: providing services to taxonomists for standard genome sequencing and annotation.</title>
        <authorList>
            <consortium name="The Broad Institute Genomics Platform"/>
            <consortium name="The Broad Institute Genome Sequencing Center for Infectious Disease"/>
            <person name="Wu L."/>
            <person name="Ma J."/>
        </authorList>
    </citation>
    <scope>NUCLEOTIDE SEQUENCE [LARGE SCALE GENOMIC DNA]</scope>
    <source>
        <strain evidence="3">KCTC 32255</strain>
    </source>
</reference>
<evidence type="ECO:0000256" key="1">
    <source>
        <dbReference type="SAM" id="MobiDB-lite"/>
    </source>
</evidence>
<accession>A0ABW2BY74</accession>
<evidence type="ECO:0000313" key="2">
    <source>
        <dbReference type="EMBL" id="MFC6867382.1"/>
    </source>
</evidence>
<name>A0ABW2BY74_9PSEU</name>
<dbReference type="Proteomes" id="UP001596337">
    <property type="component" value="Unassembled WGS sequence"/>
</dbReference>
<protein>
    <submittedName>
        <fullName evidence="2">Uncharacterized protein</fullName>
    </submittedName>
</protein>